<name>A0A6J3GS00_SAPAP</name>
<dbReference type="Proteomes" id="UP000504640">
    <property type="component" value="Unplaced"/>
</dbReference>
<feature type="region of interest" description="Disordered" evidence="1">
    <location>
        <begin position="1"/>
        <end position="55"/>
    </location>
</feature>
<feature type="region of interest" description="Disordered" evidence="1">
    <location>
        <begin position="73"/>
        <end position="96"/>
    </location>
</feature>
<reference evidence="3 4" key="1">
    <citation type="submission" date="2025-04" db="UniProtKB">
        <authorList>
            <consortium name="RefSeq"/>
        </authorList>
    </citation>
    <scope>IDENTIFICATION</scope>
    <source>
        <tissue evidence="3 4">Blood</tissue>
    </source>
</reference>
<dbReference type="RefSeq" id="XP_032120641.1">
    <property type="nucleotide sequence ID" value="XM_032264750.1"/>
</dbReference>
<keyword evidence="2" id="KW-1185">Reference proteome</keyword>
<organism evidence="2 3">
    <name type="scientific">Sapajus apella</name>
    <name type="common">Brown-capped capuchin</name>
    <name type="synonym">Cebus apella</name>
    <dbReference type="NCBI Taxonomy" id="9515"/>
    <lineage>
        <taxon>Eukaryota</taxon>
        <taxon>Metazoa</taxon>
        <taxon>Chordata</taxon>
        <taxon>Craniata</taxon>
        <taxon>Vertebrata</taxon>
        <taxon>Euteleostomi</taxon>
        <taxon>Mammalia</taxon>
        <taxon>Eutheria</taxon>
        <taxon>Euarchontoglires</taxon>
        <taxon>Primates</taxon>
        <taxon>Haplorrhini</taxon>
        <taxon>Platyrrhini</taxon>
        <taxon>Cebidae</taxon>
        <taxon>Cebinae</taxon>
        <taxon>Sapajus</taxon>
    </lineage>
</organism>
<dbReference type="RefSeq" id="XP_032120642.1">
    <property type="nucleotide sequence ID" value="XM_032264751.1"/>
</dbReference>
<dbReference type="AlphaFoldDB" id="A0A6J3GS00"/>
<dbReference type="GeneID" id="116540925"/>
<protein>
    <submittedName>
        <fullName evidence="3 4">Uncharacterized protein</fullName>
    </submittedName>
</protein>
<evidence type="ECO:0000256" key="1">
    <source>
        <dbReference type="SAM" id="MobiDB-lite"/>
    </source>
</evidence>
<feature type="compositionally biased region" description="Basic and acidic residues" evidence="1">
    <location>
        <begin position="73"/>
        <end position="83"/>
    </location>
</feature>
<sequence length="96" mass="10932">MASQRRRAWQSREGRSPQHRRGAAARSELHSLQHRPGAGTERTEERSQPRPSGHRLALGQLRAASTVFQDNQEGVRVHQETESKSICSEPWCHQRA</sequence>
<gene>
    <name evidence="3 4" type="primary">LOC116540925</name>
</gene>
<evidence type="ECO:0000313" key="3">
    <source>
        <dbReference type="RefSeq" id="XP_032120641.1"/>
    </source>
</evidence>
<evidence type="ECO:0000313" key="4">
    <source>
        <dbReference type="RefSeq" id="XP_032120642.1"/>
    </source>
</evidence>
<evidence type="ECO:0000313" key="2">
    <source>
        <dbReference type="Proteomes" id="UP000504640"/>
    </source>
</evidence>
<proteinExistence type="predicted"/>
<accession>A0A6J3GS00</accession>